<evidence type="ECO:0000313" key="3">
    <source>
        <dbReference type="EMBL" id="MFI2229592.1"/>
    </source>
</evidence>
<dbReference type="InterPro" id="IPR000639">
    <property type="entry name" value="Epox_hydrolase-like"/>
</dbReference>
<dbReference type="PRINTS" id="PR00111">
    <property type="entry name" value="ABHYDROLASE"/>
</dbReference>
<keyword evidence="4" id="KW-1185">Reference proteome</keyword>
<sequence>MASSLSTSERTSMPDTRVLDSTIHHRETGTGMPIVFLHGNPTSSYLWRNVLPGVGPGRLLAPDLIGMGDSGKPPIDYVFADHARYLEAWFDAMRLDRVVLVGHDWGGALAFDWAARHPDRVRGIAFTETIVKPMTWEEFPEAGRDLWRAIRTDGIGESMFLDDSFVTDGLRAISDRLDPDDLEVYQRPYPTRESRIPLLRWARSMPLDGTPNDVVARAEAYDGWLASSPDVPKLMVTFTPAYGTMTEPAVIDWCAKTIAALDIRRFNEVAGHHTPEDRPDLLAAAISDWLDRNNLR</sequence>
<dbReference type="NCBIfam" id="NF002938">
    <property type="entry name" value="PRK03592.1"/>
    <property type="match status" value="1"/>
</dbReference>
<dbReference type="Pfam" id="PF00561">
    <property type="entry name" value="Abhydrolase_1"/>
    <property type="match status" value="1"/>
</dbReference>
<proteinExistence type="predicted"/>
<dbReference type="Proteomes" id="UP001611494">
    <property type="component" value="Unassembled WGS sequence"/>
</dbReference>
<reference evidence="3 4" key="1">
    <citation type="submission" date="2024-10" db="EMBL/GenBank/DDBJ databases">
        <title>The Natural Products Discovery Center: Release of the First 8490 Sequenced Strains for Exploring Actinobacteria Biosynthetic Diversity.</title>
        <authorList>
            <person name="Kalkreuter E."/>
            <person name="Kautsar S.A."/>
            <person name="Yang D."/>
            <person name="Bader C.D."/>
            <person name="Teijaro C.N."/>
            <person name="Fluegel L."/>
            <person name="Davis C.M."/>
            <person name="Simpson J.R."/>
            <person name="Lauterbach L."/>
            <person name="Steele A.D."/>
            <person name="Gui C."/>
            <person name="Meng S."/>
            <person name="Li G."/>
            <person name="Viehrig K."/>
            <person name="Ye F."/>
            <person name="Su P."/>
            <person name="Kiefer A.F."/>
            <person name="Nichols A."/>
            <person name="Cepeda A.J."/>
            <person name="Yan W."/>
            <person name="Fan B."/>
            <person name="Jiang Y."/>
            <person name="Adhikari A."/>
            <person name="Zheng C.-J."/>
            <person name="Schuster L."/>
            <person name="Cowan T.M."/>
            <person name="Smanski M.J."/>
            <person name="Chevrette M.G."/>
            <person name="De Carvalho L.P.S."/>
            <person name="Shen B."/>
        </authorList>
    </citation>
    <scope>NUCLEOTIDE SEQUENCE [LARGE SCALE GENOMIC DNA]</scope>
    <source>
        <strain evidence="3 4">NPDC019377</strain>
    </source>
</reference>
<accession>A0ABW7VXP4</accession>
<feature type="domain" description="AB hydrolase-1" evidence="2">
    <location>
        <begin position="33"/>
        <end position="140"/>
    </location>
</feature>
<dbReference type="GO" id="GO:0018786">
    <property type="term" value="F:haloalkane dehalogenase activity"/>
    <property type="evidence" value="ECO:0007669"/>
    <property type="project" value="UniProtKB-EC"/>
</dbReference>
<protein>
    <submittedName>
        <fullName evidence="3">Haloalkane dehalogenase</fullName>
        <ecNumber evidence="3">3.8.1.5</ecNumber>
    </submittedName>
</protein>
<name>A0ABW7VXP4_9NOCA</name>
<keyword evidence="1 3" id="KW-0378">Hydrolase</keyword>
<organism evidence="3 4">
    <name type="scientific">Nocardia testacea</name>
    <dbReference type="NCBI Taxonomy" id="248551"/>
    <lineage>
        <taxon>Bacteria</taxon>
        <taxon>Bacillati</taxon>
        <taxon>Actinomycetota</taxon>
        <taxon>Actinomycetes</taxon>
        <taxon>Mycobacteriales</taxon>
        <taxon>Nocardiaceae</taxon>
        <taxon>Nocardia</taxon>
    </lineage>
</organism>
<gene>
    <name evidence="3" type="ORF">ACH49Z_07050</name>
</gene>
<dbReference type="InterPro" id="IPR000073">
    <property type="entry name" value="AB_hydrolase_1"/>
</dbReference>
<dbReference type="InterPro" id="IPR029058">
    <property type="entry name" value="AB_hydrolase_fold"/>
</dbReference>
<dbReference type="SUPFAM" id="SSF53474">
    <property type="entry name" value="alpha/beta-Hydrolases"/>
    <property type="match status" value="1"/>
</dbReference>
<dbReference type="EMBL" id="JBIRYL010000001">
    <property type="protein sequence ID" value="MFI2229592.1"/>
    <property type="molecule type" value="Genomic_DNA"/>
</dbReference>
<evidence type="ECO:0000256" key="1">
    <source>
        <dbReference type="ARBA" id="ARBA00022801"/>
    </source>
</evidence>
<evidence type="ECO:0000259" key="2">
    <source>
        <dbReference type="Pfam" id="PF00561"/>
    </source>
</evidence>
<dbReference type="EC" id="3.8.1.5" evidence="3"/>
<dbReference type="RefSeq" id="WP_397062106.1">
    <property type="nucleotide sequence ID" value="NZ_JBIRYL010000001.1"/>
</dbReference>
<dbReference type="PRINTS" id="PR00412">
    <property type="entry name" value="EPOXHYDRLASE"/>
</dbReference>
<evidence type="ECO:0000313" key="4">
    <source>
        <dbReference type="Proteomes" id="UP001611494"/>
    </source>
</evidence>
<dbReference type="PANTHER" id="PTHR43329">
    <property type="entry name" value="EPOXIDE HYDROLASE"/>
    <property type="match status" value="1"/>
</dbReference>
<dbReference type="Gene3D" id="3.40.50.1820">
    <property type="entry name" value="alpha/beta hydrolase"/>
    <property type="match status" value="1"/>
</dbReference>
<comment type="caution">
    <text evidence="3">The sequence shown here is derived from an EMBL/GenBank/DDBJ whole genome shotgun (WGS) entry which is preliminary data.</text>
</comment>